<dbReference type="RefSeq" id="WP_098974448.1">
    <property type="nucleotide sequence ID" value="NZ_CP077115.1"/>
</dbReference>
<dbReference type="EMBL" id="NIRN01000001">
    <property type="protein sequence ID" value="PHI06660.1"/>
    <property type="molecule type" value="Genomic_DNA"/>
</dbReference>
<evidence type="ECO:0000313" key="1">
    <source>
        <dbReference type="EMBL" id="PHI06660.1"/>
    </source>
</evidence>
<evidence type="ECO:0000313" key="2">
    <source>
        <dbReference type="Proteomes" id="UP000224182"/>
    </source>
</evidence>
<name>A0A2C6A4M6_FUSNP</name>
<dbReference type="AlphaFoldDB" id="A0A2C6A4M6"/>
<reference evidence="1 2" key="1">
    <citation type="submission" date="2017-06" db="EMBL/GenBank/DDBJ databases">
        <title>Draft genome sequence of Fusobacterium nucleatum subsp. polymorphum KCOM 1271 (=ChDC F305).</title>
        <authorList>
            <person name="Kook J.-K."/>
            <person name="Park S.-N."/>
            <person name="Lim Y.K."/>
            <person name="Roh H."/>
        </authorList>
    </citation>
    <scope>NUCLEOTIDE SEQUENCE [LARGE SCALE GENOMIC DNA]</scope>
    <source>
        <strain evidence="2">KCOM 1271 (ChDC F305)</strain>
    </source>
</reference>
<organism evidence="1 2">
    <name type="scientific">Fusobacterium nucleatum subsp. polymorphum</name>
    <name type="common">Fusobacterium polymorphum</name>
    <dbReference type="NCBI Taxonomy" id="76857"/>
    <lineage>
        <taxon>Bacteria</taxon>
        <taxon>Fusobacteriati</taxon>
        <taxon>Fusobacteriota</taxon>
        <taxon>Fusobacteriia</taxon>
        <taxon>Fusobacteriales</taxon>
        <taxon>Fusobacteriaceae</taxon>
        <taxon>Fusobacterium</taxon>
    </lineage>
</organism>
<sequence>MLSKAHLHMKKILKVISKIYNVVLLEEVREGSKKYDFYFPTSPPICIEVNGEQHYSEKIDGFFFKKTKDLLKYKKNDEERHNFHKLGKICLLNFDTNYFPTVNDLELLFKENEIDKIIEKGNDEYNVYYQRYKRNQEQSDERKRISKEYWKNFKKKSSNFNRPK</sequence>
<comment type="caution">
    <text evidence="1">The sequence shown here is derived from an EMBL/GenBank/DDBJ whole genome shotgun (WGS) entry which is preliminary data.</text>
</comment>
<protein>
    <submittedName>
        <fullName evidence="1">Uncharacterized protein</fullName>
    </submittedName>
</protein>
<accession>A0A2C6A4M6</accession>
<dbReference type="Proteomes" id="UP000224182">
    <property type="component" value="Unassembled WGS sequence"/>
</dbReference>
<proteinExistence type="predicted"/>
<gene>
    <name evidence="1" type="ORF">CBG54_06230</name>
</gene>